<feature type="compositionally biased region" description="Basic and acidic residues" evidence="1">
    <location>
        <begin position="216"/>
        <end position="237"/>
    </location>
</feature>
<evidence type="ECO:0000313" key="2">
    <source>
        <dbReference type="EMBL" id="CAH7675377.1"/>
    </source>
</evidence>
<feature type="region of interest" description="Disordered" evidence="1">
    <location>
        <begin position="162"/>
        <end position="313"/>
    </location>
</feature>
<dbReference type="EMBL" id="CALTRL010002321">
    <property type="protein sequence ID" value="CAH7675377.1"/>
    <property type="molecule type" value="Genomic_DNA"/>
</dbReference>
<feature type="region of interest" description="Disordered" evidence="1">
    <location>
        <begin position="16"/>
        <end position="76"/>
    </location>
</feature>
<reference evidence="2" key="1">
    <citation type="submission" date="2022-06" db="EMBL/GenBank/DDBJ databases">
        <authorList>
            <consortium name="SYNGENTA / RWTH Aachen University"/>
        </authorList>
    </citation>
    <scope>NUCLEOTIDE SEQUENCE</scope>
</reference>
<protein>
    <submittedName>
        <fullName evidence="2">Expressed protein</fullName>
    </submittedName>
</protein>
<feature type="compositionally biased region" description="Polar residues" evidence="1">
    <location>
        <begin position="295"/>
        <end position="306"/>
    </location>
</feature>
<feature type="region of interest" description="Disordered" evidence="1">
    <location>
        <begin position="109"/>
        <end position="149"/>
    </location>
</feature>
<feature type="compositionally biased region" description="Polar residues" evidence="1">
    <location>
        <begin position="572"/>
        <end position="587"/>
    </location>
</feature>
<comment type="caution">
    <text evidence="2">The sequence shown here is derived from an EMBL/GenBank/DDBJ whole genome shotgun (WGS) entry which is preliminary data.</text>
</comment>
<keyword evidence="3" id="KW-1185">Reference proteome</keyword>
<sequence>MKFNLAPEISTRSRKRILSDMVSKSDLAEESSKAKKGRSGEVTPPTVAEESENLVMKDQSQGPISPDKSLSSSSEEDIYMVTDEGVKKKLPTIEKRWVTRQEFRSLAKNKMLLNTDQTWGNGSATSSETIDSSASANHSSSRTPLKQRASLEFEQGSIWNLQGKPSSRLVSPGSAVSNKMRSASRPRNSLGRLRLSFQQETPPTSNSRSYRLSLLGDDRYLDGKDSPTKTDVADKDLVASGERNSSKLAEKDSDISNPIVSPSPNEILQNPTVNDSSISTSDADVALQKKPNPPLFSNLQSTNQESLFKAGEIEPAKSDAVPTFNFGETKAGVNLPKNISGKPLKGENFKMGSDSLASPFSFSTGSSFASGSSGLYKQTPFSLATPTTSKQDSKALTIGSSTTIFGSQSFQPTQPLGNIFNTNTNSQVTSAGAPKPVLALSSGNESVNSSTPISSGIKSNLKTSNLFASPSFKTTAPSSNIFSSSSASFAFGESNSAQISEAVKNDAASAFKAPQASPASIFKPGGLGKTFGSTENSGFVSAQSEKSQSGAEKSLPSFSNSKQDSKGPEMTFNFQGTNLFSKNGGNTQNSQNESISSSSSPKPIGSTFPSNQSSQSDGAAAQQNSDTGSRSVRFS</sequence>
<evidence type="ECO:0000256" key="1">
    <source>
        <dbReference type="SAM" id="MobiDB-lite"/>
    </source>
</evidence>
<feature type="compositionally biased region" description="Polar residues" evidence="1">
    <location>
        <begin position="162"/>
        <end position="187"/>
    </location>
</feature>
<organism evidence="2 3">
    <name type="scientific">Phakopsora pachyrhizi</name>
    <name type="common">Asian soybean rust disease fungus</name>
    <dbReference type="NCBI Taxonomy" id="170000"/>
    <lineage>
        <taxon>Eukaryota</taxon>
        <taxon>Fungi</taxon>
        <taxon>Dikarya</taxon>
        <taxon>Basidiomycota</taxon>
        <taxon>Pucciniomycotina</taxon>
        <taxon>Pucciniomycetes</taxon>
        <taxon>Pucciniales</taxon>
        <taxon>Phakopsoraceae</taxon>
        <taxon>Phakopsora</taxon>
    </lineage>
</organism>
<feature type="compositionally biased region" description="Polar residues" evidence="1">
    <location>
        <begin position="531"/>
        <end position="562"/>
    </location>
</feature>
<feature type="compositionally biased region" description="Low complexity" evidence="1">
    <location>
        <begin position="588"/>
        <end position="626"/>
    </location>
</feature>
<feature type="region of interest" description="Disordered" evidence="1">
    <location>
        <begin position="506"/>
        <end position="635"/>
    </location>
</feature>
<evidence type="ECO:0000313" key="3">
    <source>
        <dbReference type="Proteomes" id="UP001153365"/>
    </source>
</evidence>
<gene>
    <name evidence="2" type="ORF">PPACK8108_LOCUS10374</name>
</gene>
<dbReference type="Proteomes" id="UP001153365">
    <property type="component" value="Unassembled WGS sequence"/>
</dbReference>
<name>A0AAV0B011_PHAPC</name>
<proteinExistence type="predicted"/>
<feature type="compositionally biased region" description="Polar residues" evidence="1">
    <location>
        <begin position="255"/>
        <end position="282"/>
    </location>
</feature>
<accession>A0AAV0B011</accession>
<feature type="compositionally biased region" description="Polar residues" evidence="1">
    <location>
        <begin position="196"/>
        <end position="210"/>
    </location>
</feature>
<feature type="compositionally biased region" description="Basic and acidic residues" evidence="1">
    <location>
        <begin position="244"/>
        <end position="254"/>
    </location>
</feature>
<dbReference type="AlphaFoldDB" id="A0AAV0B011"/>
<feature type="compositionally biased region" description="Polar residues" evidence="1">
    <location>
        <begin position="112"/>
        <end position="131"/>
    </location>
</feature>
<feature type="compositionally biased region" description="Low complexity" evidence="1">
    <location>
        <begin position="132"/>
        <end position="141"/>
    </location>
</feature>
<feature type="compositionally biased region" description="Low complexity" evidence="1">
    <location>
        <begin position="63"/>
        <end position="73"/>
    </location>
</feature>